<proteinExistence type="inferred from homology"/>
<dbReference type="Proteomes" id="UP000326865">
    <property type="component" value="Unassembled WGS sequence"/>
</dbReference>
<organism evidence="3 6">
    <name type="scientific">Halosegnis rubeus</name>
    <dbReference type="NCBI Taxonomy" id="2212850"/>
    <lineage>
        <taxon>Archaea</taxon>
        <taxon>Methanobacteriati</taxon>
        <taxon>Methanobacteriota</taxon>
        <taxon>Stenosarchaea group</taxon>
        <taxon>Halobacteria</taxon>
        <taxon>Halobacteriales</taxon>
        <taxon>Natronomonadaceae</taxon>
        <taxon>Halosegnis</taxon>
    </lineage>
</organism>
<evidence type="ECO:0000256" key="2">
    <source>
        <dbReference type="HAMAP-Rule" id="MF_00341"/>
    </source>
</evidence>
<comment type="caution">
    <text evidence="3">The sequence shown here is derived from an EMBL/GenBank/DDBJ whole genome shotgun (WGS) entry which is preliminary data.</text>
</comment>
<dbReference type="Proteomes" id="UP000326207">
    <property type="component" value="Unassembled WGS sequence"/>
</dbReference>
<evidence type="ECO:0000313" key="5">
    <source>
        <dbReference type="Proteomes" id="UP000326207"/>
    </source>
</evidence>
<dbReference type="Pfam" id="PF03686">
    <property type="entry name" value="UPF0146"/>
    <property type="match status" value="1"/>
</dbReference>
<protein>
    <recommendedName>
        <fullName evidence="2">UPF0146 protein DM867_02250</fullName>
    </recommendedName>
</protein>
<accession>A0A5N5UBT2</accession>
<reference evidence="5 6" key="1">
    <citation type="submission" date="2019-10" db="EMBL/GenBank/DDBJ databases">
        <title>Unraveling microbial dark matter from salterns through culturing: the case of the genus Halosegnis.</title>
        <authorList>
            <person name="Duran-Viseras A."/>
            <person name="Andrei A.-S."/>
            <person name="Vera-Gargallo B."/>
            <person name="Ghai R."/>
            <person name="Sanchez-Porro C."/>
            <person name="Ventosa A."/>
        </authorList>
    </citation>
    <scope>NUCLEOTIDE SEQUENCE [LARGE SCALE GENOMIC DNA]</scope>
    <source>
        <strain evidence="3 6">F18-79</strain>
        <strain evidence="4 5">F19-13</strain>
    </source>
</reference>
<dbReference type="HAMAP" id="MF_00341">
    <property type="entry name" value="UPF0146"/>
    <property type="match status" value="1"/>
</dbReference>
<dbReference type="EMBL" id="QKKZ01000001">
    <property type="protein sequence ID" value="KAB7515987.1"/>
    <property type="molecule type" value="Genomic_DNA"/>
</dbReference>
<comment type="similarity">
    <text evidence="1 2">Belongs to the UPF0146 family.</text>
</comment>
<dbReference type="RefSeq" id="WP_152133637.1">
    <property type="nucleotide sequence ID" value="NZ_QKKZ01000001.1"/>
</dbReference>
<dbReference type="AlphaFoldDB" id="A0A5N5UBT2"/>
<evidence type="ECO:0000256" key="1">
    <source>
        <dbReference type="ARBA" id="ARBA00006969"/>
    </source>
</evidence>
<dbReference type="InterPro" id="IPR029063">
    <property type="entry name" value="SAM-dependent_MTases_sf"/>
</dbReference>
<sequence length="132" mass="13600">MTPSRLADALTAAASRAVEVGIGNRTEVAAAVAASGATVTATDVVVRTVPEGVGFVRDDVTDPNPAVYADADVVYALNCPPELQRPLVAVARGAGARWAFTTLGGDPTLVDARPKTLPHETLFIPPEPNGRV</sequence>
<dbReference type="PIRSF" id="PIRSF016725">
    <property type="entry name" value="UCP016725"/>
    <property type="match status" value="1"/>
</dbReference>
<dbReference type="InterPro" id="IPR005353">
    <property type="entry name" value="UPF0146"/>
</dbReference>
<name>A0A5N5UBT2_9EURY</name>
<dbReference type="SUPFAM" id="SSF53335">
    <property type="entry name" value="S-adenosyl-L-methionine-dependent methyltransferases"/>
    <property type="match status" value="1"/>
</dbReference>
<dbReference type="EMBL" id="QMDY01000001">
    <property type="protein sequence ID" value="KAB7520072.1"/>
    <property type="molecule type" value="Genomic_DNA"/>
</dbReference>
<evidence type="ECO:0000313" key="3">
    <source>
        <dbReference type="EMBL" id="KAB7515987.1"/>
    </source>
</evidence>
<evidence type="ECO:0000313" key="4">
    <source>
        <dbReference type="EMBL" id="KAB7520072.1"/>
    </source>
</evidence>
<accession>A0A5N5UNR2</accession>
<keyword evidence="6" id="KW-1185">Reference proteome</keyword>
<dbReference type="Gene3D" id="3.40.50.150">
    <property type="entry name" value="Vaccinia Virus protein VP39"/>
    <property type="match status" value="1"/>
</dbReference>
<gene>
    <name evidence="3" type="ORF">DM867_02250</name>
    <name evidence="4" type="ORF">DP108_02135</name>
</gene>
<evidence type="ECO:0000313" key="6">
    <source>
        <dbReference type="Proteomes" id="UP000326865"/>
    </source>
</evidence>